<dbReference type="Gene3D" id="3.40.50.80">
    <property type="entry name" value="Nucleotide-binding domain of ferredoxin-NADP reductase (FNR) module"/>
    <property type="match status" value="1"/>
</dbReference>
<dbReference type="GO" id="GO:0006952">
    <property type="term" value="P:defense response"/>
    <property type="evidence" value="ECO:0007669"/>
    <property type="project" value="TreeGrafter"/>
</dbReference>
<dbReference type="EMBL" id="JACEEZ010023663">
    <property type="protein sequence ID" value="KAG0711012.1"/>
    <property type="molecule type" value="Genomic_DNA"/>
</dbReference>
<comment type="caution">
    <text evidence="3">The sequence shown here is derived from an EMBL/GenBank/DDBJ whole genome shotgun (WGS) entry which is preliminary data.</text>
</comment>
<dbReference type="InterPro" id="IPR013121">
    <property type="entry name" value="Fe_red_NAD-bd_6"/>
</dbReference>
<keyword evidence="4" id="KW-1185">Reference proteome</keyword>
<dbReference type="PANTHER" id="PTHR11972:SF153">
    <property type="entry name" value="SUPEROXIDE-GENERATING NADPH OXIDASE HEAVY CHAIN SUBUNIT A"/>
    <property type="match status" value="1"/>
</dbReference>
<proteinExistence type="predicted"/>
<gene>
    <name evidence="3" type="ORF">GWK47_021579</name>
</gene>
<dbReference type="GO" id="GO:0042554">
    <property type="term" value="P:superoxide anion generation"/>
    <property type="evidence" value="ECO:0007669"/>
    <property type="project" value="TreeGrafter"/>
</dbReference>
<organism evidence="3 4">
    <name type="scientific">Chionoecetes opilio</name>
    <name type="common">Atlantic snow crab</name>
    <name type="synonym">Cancer opilio</name>
    <dbReference type="NCBI Taxonomy" id="41210"/>
    <lineage>
        <taxon>Eukaryota</taxon>
        <taxon>Metazoa</taxon>
        <taxon>Ecdysozoa</taxon>
        <taxon>Arthropoda</taxon>
        <taxon>Crustacea</taxon>
        <taxon>Multicrustacea</taxon>
        <taxon>Malacostraca</taxon>
        <taxon>Eumalacostraca</taxon>
        <taxon>Eucarida</taxon>
        <taxon>Decapoda</taxon>
        <taxon>Pleocyemata</taxon>
        <taxon>Brachyura</taxon>
        <taxon>Eubrachyura</taxon>
        <taxon>Majoidea</taxon>
        <taxon>Majidae</taxon>
        <taxon>Chionoecetes</taxon>
    </lineage>
</organism>
<dbReference type="AlphaFoldDB" id="A0A8J4XNL4"/>
<dbReference type="Pfam" id="PF08030">
    <property type="entry name" value="NAD_binding_6"/>
    <property type="match status" value="1"/>
</dbReference>
<dbReference type="GO" id="GO:0043020">
    <property type="term" value="C:NADPH oxidase complex"/>
    <property type="evidence" value="ECO:0007669"/>
    <property type="project" value="TreeGrafter"/>
</dbReference>
<evidence type="ECO:0000256" key="1">
    <source>
        <dbReference type="ARBA" id="ARBA00023002"/>
    </source>
</evidence>
<reference evidence="3" key="1">
    <citation type="submission" date="2020-07" db="EMBL/GenBank/DDBJ databases">
        <title>The High-quality genome of the commercially important snow crab, Chionoecetes opilio.</title>
        <authorList>
            <person name="Jeong J.-H."/>
            <person name="Ryu S."/>
        </authorList>
    </citation>
    <scope>NUCLEOTIDE SEQUENCE</scope>
    <source>
        <strain evidence="3">MADBK_172401_WGS</strain>
        <tissue evidence="3">Digestive gland</tissue>
    </source>
</reference>
<dbReference type="InterPro" id="IPR039261">
    <property type="entry name" value="FNR_nucleotide-bd"/>
</dbReference>
<name>A0A8J4XNL4_CHIOP</name>
<dbReference type="SUPFAM" id="SSF52343">
    <property type="entry name" value="Ferredoxin reductase-like, C-terminal NADP-linked domain"/>
    <property type="match status" value="1"/>
</dbReference>
<evidence type="ECO:0000259" key="2">
    <source>
        <dbReference type="Pfam" id="PF08030"/>
    </source>
</evidence>
<dbReference type="Proteomes" id="UP000770661">
    <property type="component" value="Unassembled WGS sequence"/>
</dbReference>
<dbReference type="InterPro" id="IPR050369">
    <property type="entry name" value="RBOH/FRE"/>
</dbReference>
<evidence type="ECO:0000313" key="4">
    <source>
        <dbReference type="Proteomes" id="UP000770661"/>
    </source>
</evidence>
<sequence length="229" mass="25297">MCGCVCLKEWLDSHSGHHTRETGRLYVDGPFSSPSESMLQYPVVVGAAGGMGITPLAATLTHILCCRPLLPRRVHVVWAVRDARLMYTFAPLLSGLLRLCWETQAEDRAELSLHLTTPTPPQLLQDLFASDHPALLPASDKGGLIGSTSFRNGSPYMQVTIAGVKLPYLPRQHPNSRMDPLHFVPRSFMRKVVGVFACGPTKLRHQVKKRCVSAVSRGAAFHYHQESFS</sequence>
<feature type="domain" description="Ferric reductase NAD binding" evidence="2">
    <location>
        <begin position="42"/>
        <end position="211"/>
    </location>
</feature>
<dbReference type="OrthoDB" id="6359449at2759"/>
<dbReference type="GO" id="GO:0016175">
    <property type="term" value="F:superoxide-generating NAD(P)H oxidase activity"/>
    <property type="evidence" value="ECO:0007669"/>
    <property type="project" value="TreeGrafter"/>
</dbReference>
<accession>A0A8J4XNL4</accession>
<keyword evidence="1" id="KW-0560">Oxidoreductase</keyword>
<protein>
    <submittedName>
        <fullName evidence="3">NADPH oxidase 4</fullName>
    </submittedName>
</protein>
<evidence type="ECO:0000313" key="3">
    <source>
        <dbReference type="EMBL" id="KAG0711012.1"/>
    </source>
</evidence>
<dbReference type="PANTHER" id="PTHR11972">
    <property type="entry name" value="NADPH OXIDASE"/>
    <property type="match status" value="1"/>
</dbReference>
<dbReference type="CDD" id="cd06186">
    <property type="entry name" value="NOX_Duox_like_FAD_NADP"/>
    <property type="match status" value="1"/>
</dbReference>